<name>A0A2P6RPJ1_ROSCH</name>
<evidence type="ECO:0000256" key="1">
    <source>
        <dbReference type="SAM" id="Coils"/>
    </source>
</evidence>
<gene>
    <name evidence="2" type="ORF">RchiOBHm_Chr2g0109801</name>
</gene>
<evidence type="ECO:0000313" key="3">
    <source>
        <dbReference type="Proteomes" id="UP000238479"/>
    </source>
</evidence>
<dbReference type="AlphaFoldDB" id="A0A2P6RPJ1"/>
<sequence length="257" mass="28489">MVAQEPAPQVLEVGAEINVAPEPVAAPIVEPQEVPAEAAVDANAIVDVPHPEPPNRLERLVRVLEVAPPGVIDEARDGLQRLLGPDILLPDAPARAQEYLMVLRRQRTITEAEFVEIYELLQNLPARINERTIAAAQARQVQAHYRGVAQQAEASRDSLGDRAIRVRDLWISQNHLQTHIQDLQAQLIEAKAQLVVVTAQLEQEEPQIEQPLAAFEAMTQNLAQAREAVRQAERAAADTSFRLDEHLLRLTHAGRKL</sequence>
<dbReference type="EMBL" id="PDCK01000040">
    <property type="protein sequence ID" value="PRQ48359.1"/>
    <property type="molecule type" value="Genomic_DNA"/>
</dbReference>
<dbReference type="Proteomes" id="UP000238479">
    <property type="component" value="Chromosome 2"/>
</dbReference>
<keyword evidence="3" id="KW-1185">Reference proteome</keyword>
<feature type="coiled-coil region" evidence="1">
    <location>
        <begin position="173"/>
        <end position="235"/>
    </location>
</feature>
<keyword evidence="1" id="KW-0175">Coiled coil</keyword>
<accession>A0A2P6RPJ1</accession>
<proteinExistence type="predicted"/>
<dbReference type="Gramene" id="PRQ48359">
    <property type="protein sequence ID" value="PRQ48359"/>
    <property type="gene ID" value="RchiOBHm_Chr2g0109801"/>
</dbReference>
<reference evidence="2 3" key="1">
    <citation type="journal article" date="2018" name="Nat. Genet.">
        <title>The Rosa genome provides new insights in the design of modern roses.</title>
        <authorList>
            <person name="Bendahmane M."/>
        </authorList>
    </citation>
    <scope>NUCLEOTIDE SEQUENCE [LARGE SCALE GENOMIC DNA]</scope>
    <source>
        <strain evidence="3">cv. Old Blush</strain>
    </source>
</reference>
<comment type="caution">
    <text evidence="2">The sequence shown here is derived from an EMBL/GenBank/DDBJ whole genome shotgun (WGS) entry which is preliminary data.</text>
</comment>
<organism evidence="2 3">
    <name type="scientific">Rosa chinensis</name>
    <name type="common">China rose</name>
    <dbReference type="NCBI Taxonomy" id="74649"/>
    <lineage>
        <taxon>Eukaryota</taxon>
        <taxon>Viridiplantae</taxon>
        <taxon>Streptophyta</taxon>
        <taxon>Embryophyta</taxon>
        <taxon>Tracheophyta</taxon>
        <taxon>Spermatophyta</taxon>
        <taxon>Magnoliopsida</taxon>
        <taxon>eudicotyledons</taxon>
        <taxon>Gunneridae</taxon>
        <taxon>Pentapetalae</taxon>
        <taxon>rosids</taxon>
        <taxon>fabids</taxon>
        <taxon>Rosales</taxon>
        <taxon>Rosaceae</taxon>
        <taxon>Rosoideae</taxon>
        <taxon>Rosoideae incertae sedis</taxon>
        <taxon>Rosa</taxon>
    </lineage>
</organism>
<evidence type="ECO:0000313" key="2">
    <source>
        <dbReference type="EMBL" id="PRQ48359.1"/>
    </source>
</evidence>
<protein>
    <submittedName>
        <fullName evidence="2">Uncharacterized protein</fullName>
    </submittedName>
</protein>